<dbReference type="RefSeq" id="WP_191709255.1">
    <property type="nucleotide sequence ID" value="NZ_JACSPQ010000001.1"/>
</dbReference>
<comment type="caution">
    <text evidence="1">The sequence shown here is derived from an EMBL/GenBank/DDBJ whole genome shotgun (WGS) entry which is preliminary data.</text>
</comment>
<dbReference type="EMBL" id="JACSPQ010000001">
    <property type="protein sequence ID" value="MBD8000762.1"/>
    <property type="molecule type" value="Genomic_DNA"/>
</dbReference>
<protein>
    <submittedName>
        <fullName evidence="1">DUF1186 domain-containing protein</fullName>
    </submittedName>
</protein>
<evidence type="ECO:0000313" key="1">
    <source>
        <dbReference type="EMBL" id="MBD8000762.1"/>
    </source>
</evidence>
<dbReference type="Proteomes" id="UP000616346">
    <property type="component" value="Unassembled WGS sequence"/>
</dbReference>
<keyword evidence="2" id="KW-1185">Reference proteome</keyword>
<organism evidence="1 2">
    <name type="scientific">Phocaeicola faecium</name>
    <dbReference type="NCBI Taxonomy" id="2762213"/>
    <lineage>
        <taxon>Bacteria</taxon>
        <taxon>Pseudomonadati</taxon>
        <taxon>Bacteroidota</taxon>
        <taxon>Bacteroidia</taxon>
        <taxon>Bacteroidales</taxon>
        <taxon>Bacteroidaceae</taxon>
        <taxon>Phocaeicola</taxon>
    </lineage>
</organism>
<sequence>MKKAKQQASKQLTPEQYIRQKARMLPVEDCFMTSDWEKVGESIVLVVRRHVKETYTIGVYLIDTFCLGLKDSYYYFSIDKIDYDNLLERFRRNESLEKISYNEAHNMIFGAIAFAEEAGITPSNSFELTKYLLEEDTEDVPLIEYDYGKNGEHFLCANNRLELNRYLPLLDKNLGKGNYHYIVNDEDAEYKDSMDWLENMEKMMERTASIPEEKYSYCHPEYPAVIRVKNDWLVSLFYDHRNACKLSEATVQKILALPHEELRIDLEQIILYETGCTCGQISESQWNTEYASVIIHCLLLLGALGDARSLPVVLETLCQNEDYYDYHFGDIAGEIYTYVLYRLGKEHLDELFAYLQIPGLYSYARYHIFPAVALIPFYQPERRGEVIDWFRKVLVFYAGRLEKQECCDGILVGLMTKDLLDLQAKELLPELKVLYDTDLVDTGCCGEYSEIEKEMLQGGDSDFRGSVLLDINEIYKKIG</sequence>
<gene>
    <name evidence="1" type="ORF">H9626_00775</name>
</gene>
<accession>A0ABR8V7L3</accession>
<name>A0ABR8V7L3_9BACT</name>
<evidence type="ECO:0000313" key="2">
    <source>
        <dbReference type="Proteomes" id="UP000616346"/>
    </source>
</evidence>
<proteinExistence type="predicted"/>
<reference evidence="1 2" key="1">
    <citation type="submission" date="2020-08" db="EMBL/GenBank/DDBJ databases">
        <title>A Genomic Blueprint of the Chicken Gut Microbiome.</title>
        <authorList>
            <person name="Gilroy R."/>
            <person name="Ravi A."/>
            <person name="Getino M."/>
            <person name="Pursley I."/>
            <person name="Horton D.L."/>
            <person name="Alikhan N.-F."/>
            <person name="Baker D."/>
            <person name="Gharbi K."/>
            <person name="Hall N."/>
            <person name="Watson M."/>
            <person name="Adriaenssens E.M."/>
            <person name="Foster-Nyarko E."/>
            <person name="Jarju S."/>
            <person name="Secka A."/>
            <person name="Antonio M."/>
            <person name="Oren A."/>
            <person name="Chaudhuri R."/>
            <person name="La Ragione R.M."/>
            <person name="Hildebrand F."/>
            <person name="Pallen M.J."/>
        </authorList>
    </citation>
    <scope>NUCLEOTIDE SEQUENCE [LARGE SCALE GENOMIC DNA]</scope>
    <source>
        <strain evidence="1 2">Sa1YUN3</strain>
    </source>
</reference>